<name>A0A9D2KFL8_9MICO</name>
<keyword evidence="1" id="KW-0472">Membrane</keyword>
<evidence type="ECO:0000313" key="3">
    <source>
        <dbReference type="Proteomes" id="UP000824220"/>
    </source>
</evidence>
<evidence type="ECO:0000313" key="2">
    <source>
        <dbReference type="EMBL" id="HJA03779.1"/>
    </source>
</evidence>
<proteinExistence type="predicted"/>
<sequence length="57" mass="6084">MAIGGRSRIATAIGTVIVLAVIALLVWAALPFFPAVGDWLDGIFFGFFDWLRSGSAE</sequence>
<reference evidence="2" key="2">
    <citation type="submission" date="2021-04" db="EMBL/GenBank/DDBJ databases">
        <authorList>
            <person name="Gilroy R."/>
        </authorList>
    </citation>
    <scope>NUCLEOTIDE SEQUENCE</scope>
    <source>
        <strain evidence="2">ChiHjej8B7-3636</strain>
    </source>
</reference>
<keyword evidence="1" id="KW-1133">Transmembrane helix</keyword>
<dbReference type="AlphaFoldDB" id="A0A9D2KFL8"/>
<dbReference type="EMBL" id="DXAM01000042">
    <property type="protein sequence ID" value="HJA03779.1"/>
    <property type="molecule type" value="Genomic_DNA"/>
</dbReference>
<accession>A0A9D2KFL8</accession>
<reference evidence="2" key="1">
    <citation type="journal article" date="2021" name="PeerJ">
        <title>Extensive microbial diversity within the chicken gut microbiome revealed by metagenomics and culture.</title>
        <authorList>
            <person name="Gilroy R."/>
            <person name="Ravi A."/>
            <person name="Getino M."/>
            <person name="Pursley I."/>
            <person name="Horton D.L."/>
            <person name="Alikhan N.F."/>
            <person name="Baker D."/>
            <person name="Gharbi K."/>
            <person name="Hall N."/>
            <person name="Watson M."/>
            <person name="Adriaenssens E.M."/>
            <person name="Foster-Nyarko E."/>
            <person name="Jarju S."/>
            <person name="Secka A."/>
            <person name="Antonio M."/>
            <person name="Oren A."/>
            <person name="Chaudhuri R.R."/>
            <person name="La Ragione R."/>
            <person name="Hildebrand F."/>
            <person name="Pallen M.J."/>
        </authorList>
    </citation>
    <scope>NUCLEOTIDE SEQUENCE</scope>
    <source>
        <strain evidence="2">ChiHjej8B7-3636</strain>
    </source>
</reference>
<feature type="transmembrane region" description="Helical" evidence="1">
    <location>
        <begin position="12"/>
        <end position="33"/>
    </location>
</feature>
<gene>
    <name evidence="2" type="ORF">H9800_02830</name>
</gene>
<dbReference type="Proteomes" id="UP000824220">
    <property type="component" value="Unassembled WGS sequence"/>
</dbReference>
<protein>
    <submittedName>
        <fullName evidence="2">Uncharacterized protein</fullName>
    </submittedName>
</protein>
<keyword evidence="1" id="KW-0812">Transmembrane</keyword>
<evidence type="ECO:0000256" key="1">
    <source>
        <dbReference type="SAM" id="Phobius"/>
    </source>
</evidence>
<organism evidence="2 3">
    <name type="scientific">Candidatus Microbacterium stercoravium</name>
    <dbReference type="NCBI Taxonomy" id="2838697"/>
    <lineage>
        <taxon>Bacteria</taxon>
        <taxon>Bacillati</taxon>
        <taxon>Actinomycetota</taxon>
        <taxon>Actinomycetes</taxon>
        <taxon>Micrococcales</taxon>
        <taxon>Microbacteriaceae</taxon>
        <taxon>Microbacterium</taxon>
    </lineage>
</organism>
<comment type="caution">
    <text evidence="2">The sequence shown here is derived from an EMBL/GenBank/DDBJ whole genome shotgun (WGS) entry which is preliminary data.</text>
</comment>